<keyword evidence="2" id="KW-1185">Reference proteome</keyword>
<dbReference type="Proteomes" id="UP000030680">
    <property type="component" value="Unassembled WGS sequence"/>
</dbReference>
<protein>
    <submittedName>
        <fullName evidence="1">Uncharacterized protein</fullName>
    </submittedName>
</protein>
<dbReference type="GeneID" id="17089552"/>
<dbReference type="OrthoDB" id="10353500at2759"/>
<dbReference type="EMBL" id="KB454496">
    <property type="protein sequence ID" value="EME30856.1"/>
    <property type="molecule type" value="Genomic_DNA"/>
</dbReference>
<gene>
    <name evidence="1" type="ORF">Gasu_18710</name>
</gene>
<sequence>MASFTDKPSDTQLDELEEGLEAELAAAEARLADSRNRPFGERGPELLEQVERLRRKQFEVYIDQAELERRDKISLSI</sequence>
<organism evidence="1 2">
    <name type="scientific">Galdieria sulphuraria</name>
    <name type="common">Red alga</name>
    <dbReference type="NCBI Taxonomy" id="130081"/>
    <lineage>
        <taxon>Eukaryota</taxon>
        <taxon>Rhodophyta</taxon>
        <taxon>Bangiophyceae</taxon>
        <taxon>Galdieriales</taxon>
        <taxon>Galdieriaceae</taxon>
        <taxon>Galdieria</taxon>
    </lineage>
</organism>
<reference evidence="2" key="1">
    <citation type="journal article" date="2013" name="Science">
        <title>Gene transfer from bacteria and archaea facilitated evolution of an extremophilic eukaryote.</title>
        <authorList>
            <person name="Schonknecht G."/>
            <person name="Chen W.H."/>
            <person name="Ternes C.M."/>
            <person name="Barbier G.G."/>
            <person name="Shrestha R.P."/>
            <person name="Stanke M."/>
            <person name="Brautigam A."/>
            <person name="Baker B.J."/>
            <person name="Banfield J.F."/>
            <person name="Garavito R.M."/>
            <person name="Carr K."/>
            <person name="Wilkerson C."/>
            <person name="Rensing S.A."/>
            <person name="Gagneul D."/>
            <person name="Dickenson N.E."/>
            <person name="Oesterhelt C."/>
            <person name="Lercher M.J."/>
            <person name="Weber A.P."/>
        </authorList>
    </citation>
    <scope>NUCLEOTIDE SEQUENCE [LARGE SCALE GENOMIC DNA]</scope>
    <source>
        <strain evidence="2">074W</strain>
    </source>
</reference>
<dbReference type="AlphaFoldDB" id="M2W547"/>
<dbReference type="RefSeq" id="XP_005707376.1">
    <property type="nucleotide sequence ID" value="XM_005707319.1"/>
</dbReference>
<dbReference type="Gramene" id="EME30856">
    <property type="protein sequence ID" value="EME30856"/>
    <property type="gene ID" value="Gasu_18710"/>
</dbReference>
<evidence type="ECO:0000313" key="2">
    <source>
        <dbReference type="Proteomes" id="UP000030680"/>
    </source>
</evidence>
<proteinExistence type="predicted"/>
<accession>M2W547</accession>
<name>M2W547_GALSU</name>
<evidence type="ECO:0000313" key="1">
    <source>
        <dbReference type="EMBL" id="EME30856.1"/>
    </source>
</evidence>